<dbReference type="Proteomes" id="UP000201818">
    <property type="component" value="Segment"/>
</dbReference>
<organism evidence="1 2">
    <name type="scientific">Pseudomonas phage YMC11/02/R656</name>
    <dbReference type="NCBI Taxonomy" id="1755689"/>
    <lineage>
        <taxon>Viruses</taxon>
        <taxon>Duplodnaviria</taxon>
        <taxon>Heunggongvirae</taxon>
        <taxon>Uroviricota</taxon>
        <taxon>Caudoviricetes</taxon>
        <taxon>Bugaksanvirus</taxon>
        <taxon>Bugaksanvirus R656</taxon>
    </lineage>
</organism>
<evidence type="ECO:0000313" key="1">
    <source>
        <dbReference type="EMBL" id="ALP47894.1"/>
    </source>
</evidence>
<dbReference type="RefSeq" id="YP_009187470.1">
    <property type="nucleotide sequence ID" value="NC_028657.1"/>
</dbReference>
<dbReference type="KEGG" id="vg:26516126"/>
<dbReference type="EMBL" id="KT968831">
    <property type="protein sequence ID" value="ALP47894.1"/>
    <property type="molecule type" value="Genomic_DNA"/>
</dbReference>
<dbReference type="OrthoDB" id="39755at10239"/>
<gene>
    <name evidence="1" type="ORF">BPPAER656_00730</name>
</gene>
<proteinExistence type="predicted"/>
<sequence>MKTYIDVADVDAALGSDWASPEKKERAVLIANVWLTNRKLPELNSIPEEWKLAGAEVARDAAKGLVYGSRETGVQTKSVSADTVSSSKTYREGAQTFTAGESLAMALLAPWLSGSGGGMSQFKLSRG</sequence>
<evidence type="ECO:0000313" key="2">
    <source>
        <dbReference type="Proteomes" id="UP000201818"/>
    </source>
</evidence>
<keyword evidence="2" id="KW-1185">Reference proteome</keyword>
<evidence type="ECO:0008006" key="3">
    <source>
        <dbReference type="Google" id="ProtNLM"/>
    </source>
</evidence>
<name>A0A0S2SYB7_9CAUD</name>
<accession>A0A0S2SYB7</accession>
<reference evidence="1 2" key="1">
    <citation type="submission" date="2015-10" db="EMBL/GenBank/DDBJ databases">
        <title>Complete Genome Sequence of the Pseudomonas phage YMC11/02/R656_PAE_BP.</title>
        <authorList>
            <person name="Jeon J."/>
            <person name="Yong D."/>
            <person name="Lee K."/>
        </authorList>
    </citation>
    <scope>NUCLEOTIDE SEQUENCE [LARGE SCALE GENOMIC DNA]</scope>
</reference>
<dbReference type="GeneID" id="26516126"/>
<protein>
    <recommendedName>
        <fullName evidence="3">Protein singed</fullName>
    </recommendedName>
</protein>